<feature type="domain" description="MOFRL" evidence="1">
    <location>
        <begin position="326"/>
        <end position="427"/>
    </location>
</feature>
<evidence type="ECO:0008006" key="5">
    <source>
        <dbReference type="Google" id="ProtNLM"/>
    </source>
</evidence>
<organism evidence="3 4">
    <name type="scientific">Candidatus Colwellbacteria bacterium CG10_big_fil_rev_8_21_14_0_10_41_28</name>
    <dbReference type="NCBI Taxonomy" id="1974539"/>
    <lineage>
        <taxon>Bacteria</taxon>
        <taxon>Candidatus Colwelliibacteriota</taxon>
    </lineage>
</organism>
<evidence type="ECO:0000259" key="1">
    <source>
        <dbReference type="Pfam" id="PF05161"/>
    </source>
</evidence>
<dbReference type="InterPro" id="IPR038614">
    <property type="entry name" value="GK_N_sf"/>
</dbReference>
<dbReference type="InterPro" id="IPR039760">
    <property type="entry name" value="MOFRL_protein"/>
</dbReference>
<dbReference type="GO" id="GO:0008887">
    <property type="term" value="F:glycerate kinase activity"/>
    <property type="evidence" value="ECO:0007669"/>
    <property type="project" value="InterPro"/>
</dbReference>
<comment type="caution">
    <text evidence="3">The sequence shown here is derived from an EMBL/GenBank/DDBJ whole genome shotgun (WGS) entry which is preliminary data.</text>
</comment>
<protein>
    <recommendedName>
        <fullName evidence="5">Glycerate kinase</fullName>
    </recommendedName>
</protein>
<dbReference type="InterPro" id="IPR037035">
    <property type="entry name" value="GK-like_C_sf"/>
</dbReference>
<dbReference type="PANTHER" id="PTHR12227:SF0">
    <property type="entry name" value="GLYCERATE KINASE"/>
    <property type="match status" value="1"/>
</dbReference>
<reference evidence="4" key="1">
    <citation type="submission" date="2017-09" db="EMBL/GenBank/DDBJ databases">
        <title>Depth-based differentiation of microbial function through sediment-hosted aquifers and enrichment of novel symbionts in the deep terrestrial subsurface.</title>
        <authorList>
            <person name="Probst A.J."/>
            <person name="Ladd B."/>
            <person name="Jarett J.K."/>
            <person name="Geller-Mcgrath D.E."/>
            <person name="Sieber C.M.K."/>
            <person name="Emerson J.B."/>
            <person name="Anantharaman K."/>
            <person name="Thomas B.C."/>
            <person name="Malmstrom R."/>
            <person name="Stieglmeier M."/>
            <person name="Klingl A."/>
            <person name="Woyke T."/>
            <person name="Ryan C.M."/>
            <person name="Banfield J.F."/>
        </authorList>
    </citation>
    <scope>NUCLEOTIDE SEQUENCE [LARGE SCALE GENOMIC DNA]</scope>
</reference>
<dbReference type="Pfam" id="PF13660">
    <property type="entry name" value="DUF4147"/>
    <property type="match status" value="1"/>
</dbReference>
<sequence length="437" mass="48386">MSNMHKIKNFEVLAFSPEREDGLAILEAGLDAIDTRKIIRKKVHVEEDILFAGGTTYNLKEKKRVFLIGVGKCSIRAAEELEAILGERLEGGFILDVEIPEGCSLKRVQYAQGTHPLPSLENVDAVLKMVDILKDLNEDDLVLVIISGGGSTLLCLPEDRNRCLEEAQIVKTLIEAGADIKELNTVRKHLSLARGGYLAKYAYPAEVLALIFSDIPGDDLSYVASGPTMMDQSRVEDASEVLARYDVLSKCDFDDYGLVETPKEEKYFKNIKNIIVVSNRDALLAMKEESEKRGYVTKIETASLTGDVESVGERIYADAISSKEDVLLYGGETTVHVDGFGRGGRNRHLALVVLDNIKDHDLFISLASDGWDNGKHAGAIADRITLDKAKEKGLDISDYRRRDDSETFFEKTGNYIVTGRTGSNVSDLMIFLKSNER</sequence>
<dbReference type="PANTHER" id="PTHR12227">
    <property type="entry name" value="GLYCERATE KINASE"/>
    <property type="match status" value="1"/>
</dbReference>
<evidence type="ECO:0000259" key="2">
    <source>
        <dbReference type="Pfam" id="PF13660"/>
    </source>
</evidence>
<feature type="domain" description="MOFRL-associated" evidence="2">
    <location>
        <begin position="24"/>
        <end position="249"/>
    </location>
</feature>
<gene>
    <name evidence="3" type="ORF">COT88_00300</name>
</gene>
<dbReference type="EMBL" id="PFAG01000003">
    <property type="protein sequence ID" value="PIR98696.1"/>
    <property type="molecule type" value="Genomic_DNA"/>
</dbReference>
<name>A0A2H0VHY8_9BACT</name>
<evidence type="ECO:0000313" key="4">
    <source>
        <dbReference type="Proteomes" id="UP000230776"/>
    </source>
</evidence>
<dbReference type="InterPro" id="IPR025286">
    <property type="entry name" value="MOFRL_assoc_dom"/>
</dbReference>
<dbReference type="InterPro" id="IPR007835">
    <property type="entry name" value="MOFRL"/>
</dbReference>
<dbReference type="Proteomes" id="UP000230776">
    <property type="component" value="Unassembled WGS sequence"/>
</dbReference>
<dbReference type="GO" id="GO:0005737">
    <property type="term" value="C:cytoplasm"/>
    <property type="evidence" value="ECO:0007669"/>
    <property type="project" value="TreeGrafter"/>
</dbReference>
<dbReference type="Gene3D" id="3.40.1480.10">
    <property type="entry name" value="MOFRL domain"/>
    <property type="match status" value="1"/>
</dbReference>
<dbReference type="AlphaFoldDB" id="A0A2H0VHY8"/>
<dbReference type="Gene3D" id="3.40.50.10180">
    <property type="entry name" value="Glycerate kinase, MOFRL-like N-terminal domain"/>
    <property type="match status" value="1"/>
</dbReference>
<dbReference type="Pfam" id="PF05161">
    <property type="entry name" value="MOFRL"/>
    <property type="match status" value="1"/>
</dbReference>
<proteinExistence type="predicted"/>
<accession>A0A2H0VHY8</accession>
<dbReference type="SUPFAM" id="SSF82544">
    <property type="entry name" value="GckA/TtuD-like"/>
    <property type="match status" value="1"/>
</dbReference>
<evidence type="ECO:0000313" key="3">
    <source>
        <dbReference type="EMBL" id="PIR98696.1"/>
    </source>
</evidence>